<evidence type="ECO:0000256" key="2">
    <source>
        <dbReference type="ARBA" id="ARBA00011915"/>
    </source>
</evidence>
<evidence type="ECO:0000259" key="4">
    <source>
        <dbReference type="Pfam" id="PF16113"/>
    </source>
</evidence>
<dbReference type="SUPFAM" id="SSF52096">
    <property type="entry name" value="ClpP/crotonase"/>
    <property type="match status" value="1"/>
</dbReference>
<dbReference type="CDD" id="cd06558">
    <property type="entry name" value="crotonase-like"/>
    <property type="match status" value="1"/>
</dbReference>
<gene>
    <name evidence="5" type="ORF">GCM10007939_15950</name>
</gene>
<accession>A0ABQ5VVU8</accession>
<dbReference type="PANTHER" id="PTHR43176">
    <property type="entry name" value="3-HYDROXYISOBUTYRYL-COA HYDROLASE-RELATED"/>
    <property type="match status" value="1"/>
</dbReference>
<dbReference type="InterPro" id="IPR032259">
    <property type="entry name" value="HIBYL-CoA-H"/>
</dbReference>
<dbReference type="EMBL" id="BSNN01000004">
    <property type="protein sequence ID" value="GLQ35312.1"/>
    <property type="molecule type" value="Genomic_DNA"/>
</dbReference>
<evidence type="ECO:0000256" key="1">
    <source>
        <dbReference type="ARBA" id="ARBA00001709"/>
    </source>
</evidence>
<dbReference type="GO" id="GO:0016787">
    <property type="term" value="F:hydrolase activity"/>
    <property type="evidence" value="ECO:0007669"/>
    <property type="project" value="UniProtKB-KW"/>
</dbReference>
<dbReference type="InterPro" id="IPR029045">
    <property type="entry name" value="ClpP/crotonase-like_dom_sf"/>
</dbReference>
<evidence type="ECO:0000313" key="6">
    <source>
        <dbReference type="Proteomes" id="UP001156694"/>
    </source>
</evidence>
<dbReference type="Pfam" id="PF16113">
    <property type="entry name" value="ECH_2"/>
    <property type="match status" value="1"/>
</dbReference>
<protein>
    <recommendedName>
        <fullName evidence="2">3-hydroxyisobutyryl-CoA hydrolase</fullName>
        <ecNumber evidence="2">3.1.2.4</ecNumber>
    </recommendedName>
</protein>
<comment type="caution">
    <text evidence="5">The sequence shown here is derived from an EMBL/GenBank/DDBJ whole genome shotgun (WGS) entry which is preliminary data.</text>
</comment>
<evidence type="ECO:0000313" key="5">
    <source>
        <dbReference type="EMBL" id="GLQ35312.1"/>
    </source>
</evidence>
<dbReference type="RefSeq" id="WP_284377592.1">
    <property type="nucleotide sequence ID" value="NZ_BSNN01000004.1"/>
</dbReference>
<dbReference type="PANTHER" id="PTHR43176:SF3">
    <property type="entry name" value="3-HYDROXYISOBUTYRYL-COA HYDROLASE, MITOCHONDRIAL"/>
    <property type="match status" value="1"/>
</dbReference>
<dbReference type="EC" id="3.1.2.4" evidence="2"/>
<dbReference type="NCBIfam" id="NF004127">
    <property type="entry name" value="PRK05617.1"/>
    <property type="match status" value="1"/>
</dbReference>
<dbReference type="Proteomes" id="UP001156694">
    <property type="component" value="Unassembled WGS sequence"/>
</dbReference>
<organism evidence="5 6">
    <name type="scientific">Amylibacter marinus</name>
    <dbReference type="NCBI Taxonomy" id="1475483"/>
    <lineage>
        <taxon>Bacteria</taxon>
        <taxon>Pseudomonadati</taxon>
        <taxon>Pseudomonadota</taxon>
        <taxon>Alphaproteobacteria</taxon>
        <taxon>Rhodobacterales</taxon>
        <taxon>Paracoccaceae</taxon>
        <taxon>Amylibacter</taxon>
    </lineage>
</organism>
<keyword evidence="3 5" id="KW-0378">Hydrolase</keyword>
<name>A0ABQ5VVU8_9RHOB</name>
<sequence>MSHMLTETRGRAGIATLNRPEALNALGHEMCILLEDALRRWAKADDVDLVIVDSVGEKAFCAGGDIKSIYNNALAGESEKAFDFWLDEYRLNATIDTYSKPYVAIMDKIVMGGGVGITAHGSHRIVTERTMLAMPECAIGLLPDVGGTHLLAQVPHDLGLYAGLTGARLSGADCLYAGLADYFVPSDQLPALIEELSTTGDVAVIEKYVTDPGPSDLQSNWSELRDLFGHASVAQIMKACQSSDSALAEAAYKALQNGAPLSLMVTFDAIRTAQGRNTLVDALRLEYRTCRMALNDGEFIEGVRAAVIDKDRNPRWKYATLDSVPATLTAAIHAPAQGGDFQFSPEN</sequence>
<dbReference type="InterPro" id="IPR045004">
    <property type="entry name" value="ECH_dom"/>
</dbReference>
<comment type="catalytic activity">
    <reaction evidence="1">
        <text>3-hydroxy-2-methylpropanoyl-CoA + H2O = 3-hydroxy-2-methylpropanoate + CoA + H(+)</text>
        <dbReference type="Rhea" id="RHEA:20888"/>
        <dbReference type="ChEBI" id="CHEBI:11805"/>
        <dbReference type="ChEBI" id="CHEBI:15377"/>
        <dbReference type="ChEBI" id="CHEBI:15378"/>
        <dbReference type="ChEBI" id="CHEBI:57287"/>
        <dbReference type="ChEBI" id="CHEBI:57340"/>
        <dbReference type="EC" id="3.1.2.4"/>
    </reaction>
</comment>
<feature type="domain" description="Enoyl-CoA hydratase/isomerase" evidence="4">
    <location>
        <begin position="13"/>
        <end position="329"/>
    </location>
</feature>
<dbReference type="Gene3D" id="3.90.226.10">
    <property type="entry name" value="2-enoyl-CoA Hydratase, Chain A, domain 1"/>
    <property type="match status" value="1"/>
</dbReference>
<keyword evidence="6" id="KW-1185">Reference proteome</keyword>
<proteinExistence type="predicted"/>
<evidence type="ECO:0000256" key="3">
    <source>
        <dbReference type="ARBA" id="ARBA00022801"/>
    </source>
</evidence>
<reference evidence="6" key="1">
    <citation type="journal article" date="2019" name="Int. J. Syst. Evol. Microbiol.">
        <title>The Global Catalogue of Microorganisms (GCM) 10K type strain sequencing project: providing services to taxonomists for standard genome sequencing and annotation.</title>
        <authorList>
            <consortium name="The Broad Institute Genomics Platform"/>
            <consortium name="The Broad Institute Genome Sequencing Center for Infectious Disease"/>
            <person name="Wu L."/>
            <person name="Ma J."/>
        </authorList>
    </citation>
    <scope>NUCLEOTIDE SEQUENCE [LARGE SCALE GENOMIC DNA]</scope>
    <source>
        <strain evidence="6">NBRC 110140</strain>
    </source>
</reference>